<organism evidence="4 5">
    <name type="scientific">Mya arenaria</name>
    <name type="common">Soft-shell clam</name>
    <dbReference type="NCBI Taxonomy" id="6604"/>
    <lineage>
        <taxon>Eukaryota</taxon>
        <taxon>Metazoa</taxon>
        <taxon>Spiralia</taxon>
        <taxon>Lophotrochozoa</taxon>
        <taxon>Mollusca</taxon>
        <taxon>Bivalvia</taxon>
        <taxon>Autobranchia</taxon>
        <taxon>Heteroconchia</taxon>
        <taxon>Euheterodonta</taxon>
        <taxon>Imparidentia</taxon>
        <taxon>Neoheterodontei</taxon>
        <taxon>Myida</taxon>
        <taxon>Myoidea</taxon>
        <taxon>Myidae</taxon>
        <taxon>Mya</taxon>
    </lineage>
</organism>
<evidence type="ECO:0000313" key="3">
    <source>
        <dbReference type="EMBL" id="WAR02569.1"/>
    </source>
</evidence>
<dbReference type="Gene3D" id="3.30.160.60">
    <property type="entry name" value="Classic Zinc Finger"/>
    <property type="match status" value="1"/>
</dbReference>
<dbReference type="PANTHER" id="PTHR25462:SF296">
    <property type="entry name" value="MEIOTIC P26, ISOFORM F"/>
    <property type="match status" value="1"/>
</dbReference>
<keyword evidence="1" id="KW-0175">Coiled coil</keyword>
<accession>A0ABY7E0V3</accession>
<evidence type="ECO:0000313" key="4">
    <source>
        <dbReference type="EMBL" id="WAR02612.1"/>
    </source>
</evidence>
<name>A0ABY7E0V3_MYAAR</name>
<dbReference type="InterPro" id="IPR047153">
    <property type="entry name" value="TRIM45/56/19-like"/>
</dbReference>
<sequence length="604" mass="69394">MRTNQKMAVPTPQFYCSLCDEDDLEFAIAYCEDDNQNYCRAHLDSHAAFPSTRTHRTHDLLNTQGKTHCDHTDEQTSYCKDHQVLCCIPCKVFGHSECESVNNVGDYLKNKDIIKEKCSRMSRKMKSRKNIVDKKSSSAHDQEDKWISKMNEAVTQMNEVKAELERKISNKIDYVRQIMNKKRESLDNEQAQLEEAIEQLDNIMTVIPEGHSKLETFQAVYNAEKTIKQCEQIQKTRPGNCHIEFLKAEHNFEAQHYVNGSLLCFTQAVEKINRVYSEIQKYLPHIREEESDEPVRMAPFSAIQEESIPLVHKLHVPDSNIQNDETMRKLQVPQPRTRSRSLDCSSAIYRGRDHRRRLSDCYESLISYSEKEAYPSIPTRQQCVMMAGSNMSGMRGRPPGRRRGRARLNRPGRPAVGPKPAGLQPRRGVGRPRRDASLSNVFHNVDGSEMEEGSMPVPRGTHKAELDIGLEMDRWQELMERQDVDSHEELAKMLLDSWELKETGKELVGIQVTAATFRDFETYKTRCRRTPDDLVRFFLRLDAEPGQTVIVLNEEMGKLEMKGKPVGIKNVEPSVRMAVREEMMKLAQDGVFTPPTPTCLCSLL</sequence>
<evidence type="ECO:0000313" key="5">
    <source>
        <dbReference type="Proteomes" id="UP001164746"/>
    </source>
</evidence>
<evidence type="ECO:0000256" key="2">
    <source>
        <dbReference type="SAM" id="MobiDB-lite"/>
    </source>
</evidence>
<evidence type="ECO:0000256" key="1">
    <source>
        <dbReference type="SAM" id="Coils"/>
    </source>
</evidence>
<dbReference type="EMBL" id="CP111015">
    <property type="protein sequence ID" value="WAR02569.1"/>
    <property type="molecule type" value="Genomic_DNA"/>
</dbReference>
<dbReference type="PANTHER" id="PTHR25462">
    <property type="entry name" value="BONUS, ISOFORM C-RELATED"/>
    <property type="match status" value="1"/>
</dbReference>
<gene>
    <name evidence="3" type="ORF">MAR_009127</name>
    <name evidence="4" type="ORF">MAR_009170</name>
</gene>
<dbReference type="Proteomes" id="UP001164746">
    <property type="component" value="Chromosome 4"/>
</dbReference>
<feature type="region of interest" description="Disordered" evidence="2">
    <location>
        <begin position="389"/>
        <end position="434"/>
    </location>
</feature>
<keyword evidence="5" id="KW-1185">Reference proteome</keyword>
<reference evidence="4" key="1">
    <citation type="submission" date="2022-11" db="EMBL/GenBank/DDBJ databases">
        <title>Centuries of genome instability and evolution in soft-shell clam transmissible cancer (bioRxiv).</title>
        <authorList>
            <person name="Hart S.F.M."/>
            <person name="Yonemitsu M.A."/>
            <person name="Giersch R.M."/>
            <person name="Beal B.F."/>
            <person name="Arriagada G."/>
            <person name="Davis B.W."/>
            <person name="Ostrander E.A."/>
            <person name="Goff S.P."/>
            <person name="Metzger M.J."/>
        </authorList>
    </citation>
    <scope>NUCLEOTIDE SEQUENCE</scope>
    <source>
        <strain evidence="4">MELC-2E11</strain>
        <tissue evidence="4">Siphon/mantle</tissue>
    </source>
</reference>
<dbReference type="CDD" id="cd19757">
    <property type="entry name" value="Bbox1"/>
    <property type="match status" value="1"/>
</dbReference>
<feature type="coiled-coil region" evidence="1">
    <location>
        <begin position="147"/>
        <end position="206"/>
    </location>
</feature>
<protein>
    <submittedName>
        <fullName evidence="4">Uncharacterized protein</fullName>
    </submittedName>
</protein>
<dbReference type="EMBL" id="CP111015">
    <property type="protein sequence ID" value="WAR02612.1"/>
    <property type="molecule type" value="Genomic_DNA"/>
</dbReference>
<proteinExistence type="predicted"/>
<feature type="compositionally biased region" description="Basic residues" evidence="2">
    <location>
        <begin position="398"/>
        <end position="410"/>
    </location>
</feature>